<evidence type="ECO:0000313" key="2">
    <source>
        <dbReference type="EMBL" id="ETS75019.1"/>
    </source>
</evidence>
<gene>
    <name evidence="2" type="ORF">PFICI_13503</name>
</gene>
<dbReference type="InterPro" id="IPR010730">
    <property type="entry name" value="HET"/>
</dbReference>
<dbReference type="eggNOG" id="ENOG502T311">
    <property type="taxonomic scope" value="Eukaryota"/>
</dbReference>
<feature type="domain" description="Heterokaryon incompatibility" evidence="1">
    <location>
        <begin position="903"/>
        <end position="1057"/>
    </location>
</feature>
<dbReference type="OrthoDB" id="3486565at2759"/>
<name>W3WMM9_PESFW</name>
<accession>W3WMM9</accession>
<dbReference type="RefSeq" id="XP_007840275.1">
    <property type="nucleotide sequence ID" value="XM_007842084.1"/>
</dbReference>
<dbReference type="Pfam" id="PF06985">
    <property type="entry name" value="HET"/>
    <property type="match status" value="1"/>
</dbReference>
<dbReference type="PANTHER" id="PTHR33112">
    <property type="entry name" value="DOMAIN PROTEIN, PUTATIVE-RELATED"/>
    <property type="match status" value="1"/>
</dbReference>
<reference evidence="3" key="1">
    <citation type="journal article" date="2015" name="BMC Genomics">
        <title>Genomic and transcriptomic analysis of the endophytic fungus Pestalotiopsis fici reveals its lifestyle and high potential for synthesis of natural products.</title>
        <authorList>
            <person name="Wang X."/>
            <person name="Zhang X."/>
            <person name="Liu L."/>
            <person name="Xiang M."/>
            <person name="Wang W."/>
            <person name="Sun X."/>
            <person name="Che Y."/>
            <person name="Guo L."/>
            <person name="Liu G."/>
            <person name="Guo L."/>
            <person name="Wang C."/>
            <person name="Yin W.B."/>
            <person name="Stadler M."/>
            <person name="Zhang X."/>
            <person name="Liu X."/>
        </authorList>
    </citation>
    <scope>NUCLEOTIDE SEQUENCE [LARGE SCALE GENOMIC DNA]</scope>
    <source>
        <strain evidence="3">W106-1 / CGMCC3.15140</strain>
    </source>
</reference>
<dbReference type="HOGENOM" id="CLU_250793_0_0_1"/>
<dbReference type="EMBL" id="KI912119">
    <property type="protein sequence ID" value="ETS75019.1"/>
    <property type="molecule type" value="Genomic_DNA"/>
</dbReference>
<dbReference type="Proteomes" id="UP000030651">
    <property type="component" value="Unassembled WGS sequence"/>
</dbReference>
<proteinExistence type="predicted"/>
<dbReference type="PANTHER" id="PTHR33112:SF8">
    <property type="entry name" value="HETEROKARYON INCOMPATIBILITY DOMAIN-CONTAINING PROTEIN"/>
    <property type="match status" value="1"/>
</dbReference>
<sequence length="1460" mass="164690">MDGITIDDRSFGALKTYQVSQDPALIVHQAVSSDGGHLMIVKRPSHLETNTDVEAHLKLELWNISMGGPPFMKSSGSIFMESGLHSTPRVVFSDDLRIVLISDQLYRISLDGGPLSITAVHGRIPAEDNPDTVRWVVRHDELLFLARVDTTFFDQCREDDVSLERNIQQGAPDTNTNKSFSLCKLCLREHSPPGLYVCDICYVPDDRIEICRGCVCQGLWCRDTTHILTAKSNYNRTLSWRNTHTLSKIDLRNDANTSTETSLFSTRIGRSIESCPTVNKDTEQLLWFIDATHILACDYKTGNNSFHAVRNVDPEHVTYIYAACISSYLFSFSIEKRDSAIIIRSDSFRIIDSGTKRIVQLERFWTNEARLPAIQKSSKVAISTPTSVLGARMACYIAASGQIVYQPLPCRIIFRKGQELPGSLPSARPNVVTIVKSPVRTQNASTWRHLFEIPSSLSCKYATTYYFPGHTDELGTRRGTSVVLLALPELNQLPVKVDLDLPNDQSQPCDSPMEPLDESFTVHEKRQRKEQVEKRLVQEPEKEQMTSSIGHYTLRRGTLCRACSGVLGDSSLLNTSDHWEPTSIRKLDGFFHGTGSKKSSENSKLIPGRSVFRVNAVSDDTEDNNEGTLQESDICALEDRRGTNQQTTQSHGYHEYQELTGADINSDVHQRFLYEHHAHHPSLVEFAKAILDGCHLCSLFLDGLGDGQQGVVQDLLNAHGRGVFGMTTDHNQTDSKLKVPEANYANVKALLSSRNDIKWERCSTNLVLRIKTSAHGKTANLKLCLYKYLDGDDIKPAFRARIRMGVPDKYQNGNQGSSASLQQQDNLKWFEDPITDPMRYTGSPLAMDSCRRWLRQCCSSHSCVPPGITSLPPTRVIDVGSPDGNRPPHLYITSAVKDAGMMYLTLSHCWGRNNSFETLTTDNLERWTQGFHLETLPQTFRDAVLICRSLNVRYLWIDSMCIIQKGDNLEDWRREAPKMAAVYSNSLCTLAALSSTSMSSGCFAVRNSLRYEPLLLRSKEEGGLNFLAPRRVYGASGGAKTAEKVHHLNSRGWVFQERMLSPRTLGFSSDGISWECDDLHATDIYPQGIKQKDFFSSTDFMGKHHFKELTMPLLRPLIDSTYRASFLVAWYELVEEYSKLGLTNASDKLIAVAGIAQVIQKATRFEWYHGLWYDASDPQMFLSQLLWTSPHPRHYDESSVGGPINTNAPSFSWASIGSQADHRITFHARFINLNATSDGDSRRNYYWLPLVKQQDGGQYSFVECISQFGVMDVHEAPKNTLKKHLNDPSEKMLLDFRTEVLHLGEPFDVDKQSVDSMLPPLILRGHVRDVTLVRADTRQNLWKYPWAEEQENSSGKDDGNDDLSPFSKTAWFFPDSCPCNIRDGTSVKCLTIARWQRSWDERWFCAGIVLVSTKFSAHITIGGVTESTRIFTRVGYFEHSWKSRSSDWENDGERKLIPLI</sequence>
<dbReference type="InParanoid" id="W3WMM9"/>
<keyword evidence="3" id="KW-1185">Reference proteome</keyword>
<evidence type="ECO:0000313" key="3">
    <source>
        <dbReference type="Proteomes" id="UP000030651"/>
    </source>
</evidence>
<evidence type="ECO:0000259" key="1">
    <source>
        <dbReference type="Pfam" id="PF06985"/>
    </source>
</evidence>
<dbReference type="KEGG" id="pfy:PFICI_13503"/>
<dbReference type="GeneID" id="19278516"/>
<protein>
    <recommendedName>
        <fullName evidence="1">Heterokaryon incompatibility domain-containing protein</fullName>
    </recommendedName>
</protein>
<organism evidence="2 3">
    <name type="scientific">Pestalotiopsis fici (strain W106-1 / CGMCC3.15140)</name>
    <dbReference type="NCBI Taxonomy" id="1229662"/>
    <lineage>
        <taxon>Eukaryota</taxon>
        <taxon>Fungi</taxon>
        <taxon>Dikarya</taxon>
        <taxon>Ascomycota</taxon>
        <taxon>Pezizomycotina</taxon>
        <taxon>Sordariomycetes</taxon>
        <taxon>Xylariomycetidae</taxon>
        <taxon>Amphisphaeriales</taxon>
        <taxon>Sporocadaceae</taxon>
        <taxon>Pestalotiopsis</taxon>
    </lineage>
</organism>